<dbReference type="Proteomes" id="UP000198967">
    <property type="component" value="Unassembled WGS sequence"/>
</dbReference>
<evidence type="ECO:0008006" key="3">
    <source>
        <dbReference type="Google" id="ProtNLM"/>
    </source>
</evidence>
<dbReference type="EMBL" id="FNBE01000009">
    <property type="protein sequence ID" value="SDG10942.1"/>
    <property type="molecule type" value="Genomic_DNA"/>
</dbReference>
<dbReference type="STRING" id="366584.SAMN05216377_10947"/>
<proteinExistence type="predicted"/>
<protein>
    <recommendedName>
        <fullName evidence="3">Regulatory protein</fullName>
    </recommendedName>
</protein>
<dbReference type="RefSeq" id="WP_093084467.1">
    <property type="nucleotide sequence ID" value="NZ_FNBE01000009.1"/>
</dbReference>
<organism evidence="1 2">
    <name type="scientific">Pseudonocardia oroxyli</name>
    <dbReference type="NCBI Taxonomy" id="366584"/>
    <lineage>
        <taxon>Bacteria</taxon>
        <taxon>Bacillati</taxon>
        <taxon>Actinomycetota</taxon>
        <taxon>Actinomycetes</taxon>
        <taxon>Pseudonocardiales</taxon>
        <taxon>Pseudonocardiaceae</taxon>
        <taxon>Pseudonocardia</taxon>
    </lineage>
</organism>
<sequence>MRLLIDTSQMNFTVGRPFDRRLDDNGVHRLDRRTGAPLWAAQLVVMDAEGADTITVTIAAPEPPQLHQGQPVSLVRLVAMPWARNGRDGVAYRADEVRPLAAAKSA</sequence>
<accession>A0A1G7RJM6</accession>
<name>A0A1G7RJM6_PSEOR</name>
<evidence type="ECO:0000313" key="1">
    <source>
        <dbReference type="EMBL" id="SDG10942.1"/>
    </source>
</evidence>
<dbReference type="AlphaFoldDB" id="A0A1G7RJM6"/>
<reference evidence="1 2" key="1">
    <citation type="submission" date="2016-10" db="EMBL/GenBank/DDBJ databases">
        <authorList>
            <person name="de Groot N.N."/>
        </authorList>
    </citation>
    <scope>NUCLEOTIDE SEQUENCE [LARGE SCALE GENOMIC DNA]</scope>
    <source>
        <strain evidence="1 2">CGMCC 4.3143</strain>
    </source>
</reference>
<keyword evidence="2" id="KW-1185">Reference proteome</keyword>
<gene>
    <name evidence="1" type="ORF">SAMN05216377_10947</name>
</gene>
<evidence type="ECO:0000313" key="2">
    <source>
        <dbReference type="Proteomes" id="UP000198967"/>
    </source>
</evidence>